<organism evidence="2 3">
    <name type="scientific">Candidatus Nomurabacteria bacterium RIFCSPHIGHO2_01_FULL_40_24b</name>
    <dbReference type="NCBI Taxonomy" id="1801739"/>
    <lineage>
        <taxon>Bacteria</taxon>
        <taxon>Candidatus Nomuraibacteriota</taxon>
    </lineage>
</organism>
<gene>
    <name evidence="2" type="ORF">A2647_01460</name>
</gene>
<protein>
    <recommendedName>
        <fullName evidence="1">Endonuclease/exonuclease/phosphatase domain-containing protein</fullName>
    </recommendedName>
</protein>
<reference evidence="2 3" key="1">
    <citation type="journal article" date="2016" name="Nat. Commun.">
        <title>Thousands of microbial genomes shed light on interconnected biogeochemical processes in an aquifer system.</title>
        <authorList>
            <person name="Anantharaman K."/>
            <person name="Brown C.T."/>
            <person name="Hug L.A."/>
            <person name="Sharon I."/>
            <person name="Castelle C.J."/>
            <person name="Probst A.J."/>
            <person name="Thomas B.C."/>
            <person name="Singh A."/>
            <person name="Wilkins M.J."/>
            <person name="Karaoz U."/>
            <person name="Brodie E.L."/>
            <person name="Williams K.H."/>
            <person name="Hubbard S.S."/>
            <person name="Banfield J.F."/>
        </authorList>
    </citation>
    <scope>NUCLEOTIDE SEQUENCE [LARGE SCALE GENOMIC DNA]</scope>
</reference>
<dbReference type="Proteomes" id="UP000177370">
    <property type="component" value="Unassembled WGS sequence"/>
</dbReference>
<accession>A0A1F6V8M4</accession>
<evidence type="ECO:0000313" key="3">
    <source>
        <dbReference type="Proteomes" id="UP000177370"/>
    </source>
</evidence>
<dbReference type="Gene3D" id="3.60.10.10">
    <property type="entry name" value="Endonuclease/exonuclease/phosphatase"/>
    <property type="match status" value="1"/>
</dbReference>
<name>A0A1F6V8M4_9BACT</name>
<sequence length="243" mass="28005">MKLISLNLWGGRVYGPLEKFLKEHVDNVDIFCFQEIYNDAVDGMSDVPREHRRNLLADLRQLLPNHKAYFRPVIKNVYGIGIFVKKDISVLEEGEMDIYKSPDYTGHGGNHTRNLQWIKIEVDGEIYSIVNVHGLWTGKGKNDTPERIAQSQKIKKFMSVMSNPKILCGDFNLLPDTESMKMLECDMINLIKKHGIKSTRSHHYTKEEKFADYVLVSSDVKVKKFKVLQEPVSDHLPLLLEFA</sequence>
<evidence type="ECO:0000259" key="1">
    <source>
        <dbReference type="Pfam" id="PF03372"/>
    </source>
</evidence>
<dbReference type="InterPro" id="IPR051916">
    <property type="entry name" value="GPI-anchor_lipid_remodeler"/>
</dbReference>
<dbReference type="PANTHER" id="PTHR14859:SF15">
    <property type="entry name" value="ENDONUCLEASE_EXONUCLEASE_PHOSPHATASE DOMAIN-CONTAINING PROTEIN"/>
    <property type="match status" value="1"/>
</dbReference>
<dbReference type="EMBL" id="MFTP01000007">
    <property type="protein sequence ID" value="OGI66047.1"/>
    <property type="molecule type" value="Genomic_DNA"/>
</dbReference>
<dbReference type="GO" id="GO:0006506">
    <property type="term" value="P:GPI anchor biosynthetic process"/>
    <property type="evidence" value="ECO:0007669"/>
    <property type="project" value="TreeGrafter"/>
</dbReference>
<dbReference type="GO" id="GO:0016020">
    <property type="term" value="C:membrane"/>
    <property type="evidence" value="ECO:0007669"/>
    <property type="project" value="GOC"/>
</dbReference>
<evidence type="ECO:0000313" key="2">
    <source>
        <dbReference type="EMBL" id="OGI66047.1"/>
    </source>
</evidence>
<dbReference type="InterPro" id="IPR036691">
    <property type="entry name" value="Endo/exonu/phosph_ase_sf"/>
</dbReference>
<dbReference type="Pfam" id="PF03372">
    <property type="entry name" value="Exo_endo_phos"/>
    <property type="match status" value="1"/>
</dbReference>
<dbReference type="SUPFAM" id="SSF56219">
    <property type="entry name" value="DNase I-like"/>
    <property type="match status" value="1"/>
</dbReference>
<feature type="domain" description="Endonuclease/exonuclease/phosphatase" evidence="1">
    <location>
        <begin position="5"/>
        <end position="235"/>
    </location>
</feature>
<comment type="caution">
    <text evidence="2">The sequence shown here is derived from an EMBL/GenBank/DDBJ whole genome shotgun (WGS) entry which is preliminary data.</text>
</comment>
<dbReference type="InterPro" id="IPR005135">
    <property type="entry name" value="Endo/exonuclease/phosphatase"/>
</dbReference>
<dbReference type="GO" id="GO:0003824">
    <property type="term" value="F:catalytic activity"/>
    <property type="evidence" value="ECO:0007669"/>
    <property type="project" value="InterPro"/>
</dbReference>
<dbReference type="AlphaFoldDB" id="A0A1F6V8M4"/>
<dbReference type="PANTHER" id="PTHR14859">
    <property type="entry name" value="CALCOFLUOR WHITE HYPERSENSITIVE PROTEIN PRECURSOR"/>
    <property type="match status" value="1"/>
</dbReference>
<proteinExistence type="predicted"/>